<dbReference type="InterPro" id="IPR033433">
    <property type="entry name" value="GtaA_N"/>
</dbReference>
<dbReference type="SUPFAM" id="SSF48208">
    <property type="entry name" value="Six-hairpin glycosidases"/>
    <property type="match status" value="1"/>
</dbReference>
<keyword evidence="1" id="KW-0732">Signal</keyword>
<dbReference type="RefSeq" id="XP_011405266.1">
    <property type="nucleotide sequence ID" value="XM_011406964.2"/>
</dbReference>
<dbReference type="EnsemblMetazoa" id="XM_011406964.2">
    <property type="protein sequence ID" value="XP_011405266.1"/>
    <property type="gene ID" value="LOC105313485"/>
</dbReference>
<feature type="signal peptide" evidence="1">
    <location>
        <begin position="1"/>
        <end position="18"/>
    </location>
</feature>
<evidence type="ECO:0000259" key="2">
    <source>
        <dbReference type="Pfam" id="PF16334"/>
    </source>
</evidence>
<dbReference type="Pfam" id="PF16334">
    <property type="entry name" value="DUF4964"/>
    <property type="match status" value="1"/>
</dbReference>
<dbReference type="InterPro" id="IPR032515">
    <property type="entry name" value="DUF4964"/>
</dbReference>
<dbReference type="KEGG" id="aqu:105313485"/>
<dbReference type="InterPro" id="IPR052743">
    <property type="entry name" value="Glutaminase_GtaA"/>
</dbReference>
<evidence type="ECO:0000313" key="6">
    <source>
        <dbReference type="Proteomes" id="UP000007879"/>
    </source>
</evidence>
<reference evidence="5" key="2">
    <citation type="submission" date="2024-06" db="UniProtKB">
        <authorList>
            <consortium name="EnsemblMetazoa"/>
        </authorList>
    </citation>
    <scope>IDENTIFICATION</scope>
</reference>
<sequence>MVTFAVLCLLACVLSVKSDGPHLVPNFRPPSVPLVVVNPYLSIWSDADHLYDDFPKHWSGPIICLSGMISIDGKVYRFMAKDTDLAPDVMTQVNLTVYPTQTVYVFQESGIQLTLTFSTPAFAATDKIPTLPVTFLTYTVEAIDGVSNHTVKIYYDNTAEGVVSDTKQMVTWDYASLMPGQVAMKIGTTDQDYLGQGSDRINWGYWYVSTILDRGMIATMAPAVDTRTAFMKGKVLPSEDKNKPRACEDNWPVLAIAWDFGTITPGQPSQRWLQISYDQVYSMKYFGTAMEPLWKHNYENFTGLIRNSEYETLKKACDDKDAEITEALYNAGGQNYATISSLAWRQAVGGTIAVWNNVTNEPWVFLKEISSDGDVSTVDVMFPASPLFIWHLPETLQLMLLPLLNYANNDTKEYGLDVPYNLQWAPHHLGHWPVCDLEPNRQEQMPVEESGNMLLMIAGVVLQTKNLTFLDPYWPLLTIWADFVVASLPDPGNQLCTDDFEGPSPHNMNLAAKGMVALGAYSQLLRMKGDTASAEKYETANTQFIQYWTTNGLDGDHYKRQYNLPGSWSLKYNLLFQKILKLNLFPQSVFDQELKYYMSKMNTYGIPMDDRHLYTKTDWLMWTAAMASDDQFNSITSAVYKFANETPDRSPFTDWYAVDTAHRQGFTARPVIGGLYARLLTAMKN</sequence>
<dbReference type="Proteomes" id="UP000007879">
    <property type="component" value="Unassembled WGS sequence"/>
</dbReference>
<feature type="domain" description="Glutaminase A N-terminal" evidence="4">
    <location>
        <begin position="100"/>
        <end position="326"/>
    </location>
</feature>
<dbReference type="GeneID" id="105313485"/>
<proteinExistence type="predicted"/>
<evidence type="ECO:0000313" key="5">
    <source>
        <dbReference type="EnsemblMetazoa" id="XP_011405266.1"/>
    </source>
</evidence>
<feature type="domain" description="DUF4964" evidence="2">
    <location>
        <begin position="26"/>
        <end position="82"/>
    </location>
</feature>
<evidence type="ECO:0008006" key="7">
    <source>
        <dbReference type="Google" id="ProtNLM"/>
    </source>
</evidence>
<dbReference type="GO" id="GO:0005975">
    <property type="term" value="P:carbohydrate metabolic process"/>
    <property type="evidence" value="ECO:0007669"/>
    <property type="project" value="InterPro"/>
</dbReference>
<dbReference type="InterPro" id="IPR008928">
    <property type="entry name" value="6-hairpin_glycosidase_sf"/>
</dbReference>
<dbReference type="PANTHER" id="PTHR31987:SF1">
    <property type="entry name" value="GLUTAMINASE A"/>
    <property type="match status" value="1"/>
</dbReference>
<evidence type="ECO:0000259" key="4">
    <source>
        <dbReference type="Pfam" id="PF17168"/>
    </source>
</evidence>
<accession>A0AAN0IN04</accession>
<feature type="domain" description="Glutaminase A central" evidence="3">
    <location>
        <begin position="333"/>
        <end position="679"/>
    </location>
</feature>
<evidence type="ECO:0000256" key="1">
    <source>
        <dbReference type="SAM" id="SignalP"/>
    </source>
</evidence>
<reference evidence="6" key="1">
    <citation type="journal article" date="2010" name="Nature">
        <title>The Amphimedon queenslandica genome and the evolution of animal complexity.</title>
        <authorList>
            <person name="Srivastava M."/>
            <person name="Simakov O."/>
            <person name="Chapman J."/>
            <person name="Fahey B."/>
            <person name="Gauthier M.E."/>
            <person name="Mitros T."/>
            <person name="Richards G.S."/>
            <person name="Conaco C."/>
            <person name="Dacre M."/>
            <person name="Hellsten U."/>
            <person name="Larroux C."/>
            <person name="Putnam N.H."/>
            <person name="Stanke M."/>
            <person name="Adamska M."/>
            <person name="Darling A."/>
            <person name="Degnan S.M."/>
            <person name="Oakley T.H."/>
            <person name="Plachetzki D.C."/>
            <person name="Zhai Y."/>
            <person name="Adamski M."/>
            <person name="Calcino A."/>
            <person name="Cummins S.F."/>
            <person name="Goodstein D.M."/>
            <person name="Harris C."/>
            <person name="Jackson D.J."/>
            <person name="Leys S.P."/>
            <person name="Shu S."/>
            <person name="Woodcroft B.J."/>
            <person name="Vervoort M."/>
            <person name="Kosik K.S."/>
            <person name="Manning G."/>
            <person name="Degnan B.M."/>
            <person name="Rokhsar D.S."/>
        </authorList>
    </citation>
    <scope>NUCLEOTIDE SEQUENCE [LARGE SCALE GENOMIC DNA]</scope>
</reference>
<dbReference type="PANTHER" id="PTHR31987">
    <property type="entry name" value="GLUTAMINASE A-RELATED"/>
    <property type="match status" value="1"/>
</dbReference>
<dbReference type="Pfam" id="PF17168">
    <property type="entry name" value="DUF5127"/>
    <property type="match status" value="1"/>
</dbReference>
<feature type="chain" id="PRO_5042833902" description="Glutaminase" evidence="1">
    <location>
        <begin position="19"/>
        <end position="685"/>
    </location>
</feature>
<protein>
    <recommendedName>
        <fullName evidence="7">Glutaminase</fullName>
    </recommendedName>
</protein>
<name>A0AAN0IN04_AMPQE</name>
<evidence type="ECO:0000259" key="3">
    <source>
        <dbReference type="Pfam" id="PF16335"/>
    </source>
</evidence>
<dbReference type="InterPro" id="IPR032514">
    <property type="entry name" value="GtaA_central"/>
</dbReference>
<dbReference type="Pfam" id="PF16335">
    <property type="entry name" value="GtaA_6_Hairpin"/>
    <property type="match status" value="1"/>
</dbReference>
<keyword evidence="6" id="KW-1185">Reference proteome</keyword>
<organism evidence="5 6">
    <name type="scientific">Amphimedon queenslandica</name>
    <name type="common">Sponge</name>
    <dbReference type="NCBI Taxonomy" id="400682"/>
    <lineage>
        <taxon>Eukaryota</taxon>
        <taxon>Metazoa</taxon>
        <taxon>Porifera</taxon>
        <taxon>Demospongiae</taxon>
        <taxon>Heteroscleromorpha</taxon>
        <taxon>Haplosclerida</taxon>
        <taxon>Niphatidae</taxon>
        <taxon>Amphimedon</taxon>
    </lineage>
</organism>
<dbReference type="AlphaFoldDB" id="A0AAN0IN04"/>